<reference evidence="1 2" key="1">
    <citation type="submission" date="2019-12" db="EMBL/GenBank/DDBJ databases">
        <title>Strain KN286 was isolated from seawater, which was collected from Caroline Seamount in the tropical western Pacific.</title>
        <authorList>
            <person name="Wang Q."/>
        </authorList>
    </citation>
    <scope>NUCLEOTIDE SEQUENCE [LARGE SCALE GENOMIC DNA]</scope>
    <source>
        <strain evidence="1 2">KN286</strain>
    </source>
</reference>
<protein>
    <submittedName>
        <fullName evidence="1">DUF465 domain-containing protein</fullName>
    </submittedName>
</protein>
<dbReference type="InterPro" id="IPR038444">
    <property type="entry name" value="DUF465_sf"/>
</dbReference>
<dbReference type="Proteomes" id="UP000436016">
    <property type="component" value="Unassembled WGS sequence"/>
</dbReference>
<evidence type="ECO:0000313" key="1">
    <source>
        <dbReference type="EMBL" id="MXU64961.1"/>
    </source>
</evidence>
<dbReference type="Gene3D" id="6.10.280.50">
    <property type="match status" value="1"/>
</dbReference>
<dbReference type="Pfam" id="PF04325">
    <property type="entry name" value="DUF465"/>
    <property type="match status" value="1"/>
</dbReference>
<keyword evidence="2" id="KW-1185">Reference proteome</keyword>
<accession>A0A6B0U1I3</accession>
<name>A0A6B0U1I3_9RHOB</name>
<dbReference type="RefSeq" id="WP_160852802.1">
    <property type="nucleotide sequence ID" value="NZ_WUWG01000001.1"/>
</dbReference>
<evidence type="ECO:0000313" key="2">
    <source>
        <dbReference type="Proteomes" id="UP000436016"/>
    </source>
</evidence>
<dbReference type="EMBL" id="WUWG01000001">
    <property type="protein sequence ID" value="MXU64961.1"/>
    <property type="molecule type" value="Genomic_DNA"/>
</dbReference>
<comment type="caution">
    <text evidence="1">The sequence shown here is derived from an EMBL/GenBank/DDBJ whole genome shotgun (WGS) entry which is preliminary data.</text>
</comment>
<dbReference type="AlphaFoldDB" id="A0A6B0U1I3"/>
<organism evidence="1 2">
    <name type="scientific">Oceanomicrobium pacificus</name>
    <dbReference type="NCBI Taxonomy" id="2692916"/>
    <lineage>
        <taxon>Bacteria</taxon>
        <taxon>Pseudomonadati</taxon>
        <taxon>Pseudomonadota</taxon>
        <taxon>Alphaproteobacteria</taxon>
        <taxon>Rhodobacterales</taxon>
        <taxon>Paracoccaceae</taxon>
        <taxon>Oceanomicrobium</taxon>
    </lineage>
</organism>
<sequence length="78" mass="9032">MSHTPHELAEEFPESVDRISKLKSSDAHFAKLFDAYHDVNRDIHRAETNVEPTDDLHMQEMRKQRMVLKDEIAAMLAG</sequence>
<dbReference type="InterPro" id="IPR007420">
    <property type="entry name" value="DUF465"/>
</dbReference>
<proteinExistence type="predicted"/>
<gene>
    <name evidence="1" type="ORF">GSH16_05850</name>
</gene>